<proteinExistence type="predicted"/>
<feature type="compositionally biased region" description="Low complexity" evidence="1">
    <location>
        <begin position="169"/>
        <end position="182"/>
    </location>
</feature>
<dbReference type="EMBL" id="OB661538">
    <property type="protein sequence ID" value="CAD7228446.1"/>
    <property type="molecule type" value="Genomic_DNA"/>
</dbReference>
<accession>A0A7R8WDQ3</accession>
<gene>
    <name evidence="2" type="ORF">CTOB1V02_LOCUS6329</name>
</gene>
<evidence type="ECO:0000313" key="2">
    <source>
        <dbReference type="EMBL" id="CAD7228446.1"/>
    </source>
</evidence>
<dbReference type="AlphaFoldDB" id="A0A7R8WDQ3"/>
<protein>
    <submittedName>
        <fullName evidence="2">Uncharacterized protein</fullName>
    </submittedName>
</protein>
<evidence type="ECO:0000256" key="1">
    <source>
        <dbReference type="SAM" id="MobiDB-lite"/>
    </source>
</evidence>
<name>A0A7R8WDQ3_9CRUS</name>
<feature type="region of interest" description="Disordered" evidence="1">
    <location>
        <begin position="156"/>
        <end position="291"/>
    </location>
</feature>
<feature type="non-terminal residue" evidence="2">
    <location>
        <position position="319"/>
    </location>
</feature>
<feature type="compositionally biased region" description="Basic and acidic residues" evidence="1">
    <location>
        <begin position="202"/>
        <end position="212"/>
    </location>
</feature>
<reference evidence="2" key="1">
    <citation type="submission" date="2020-11" db="EMBL/GenBank/DDBJ databases">
        <authorList>
            <person name="Tran Van P."/>
        </authorList>
    </citation>
    <scope>NUCLEOTIDE SEQUENCE</scope>
</reference>
<sequence length="319" mass="34050">SPPSQQGIPTGYEVVSLLEALNGPPPTPPPTPSFSASKPRRWGCLSPVSGTFLMKKAHCFAIEKSRGKKKDELVVMLAREIGIDVENVNVVSLLKNLFFRRSGTSYNPRDFATVAEIDRAVKESREWEKKYARGLVDDLVPPPGMVQLFESEVKRNPGVAVSPHPPSPGSSSPLPSTSSGVGASDPGPSHRHHRRQVGAPGEAHRVGHPNKEPHRKKPRSKASGAKKSRTNRERERGADDRQADVELVSATAAPVEAEDSMLASAEEGRAEEATPNGFCTSNGSSSSASSNQGLLRVVVASPPRTIPSDASGKRKGIAL</sequence>
<feature type="region of interest" description="Disordered" evidence="1">
    <location>
        <begin position="300"/>
        <end position="319"/>
    </location>
</feature>
<feature type="compositionally biased region" description="Basic and acidic residues" evidence="1">
    <location>
        <begin position="230"/>
        <end position="244"/>
    </location>
</feature>
<feature type="compositionally biased region" description="Basic residues" evidence="1">
    <location>
        <begin position="213"/>
        <end position="229"/>
    </location>
</feature>
<organism evidence="2">
    <name type="scientific">Cyprideis torosa</name>
    <dbReference type="NCBI Taxonomy" id="163714"/>
    <lineage>
        <taxon>Eukaryota</taxon>
        <taxon>Metazoa</taxon>
        <taxon>Ecdysozoa</taxon>
        <taxon>Arthropoda</taxon>
        <taxon>Crustacea</taxon>
        <taxon>Oligostraca</taxon>
        <taxon>Ostracoda</taxon>
        <taxon>Podocopa</taxon>
        <taxon>Podocopida</taxon>
        <taxon>Cytherocopina</taxon>
        <taxon>Cytheroidea</taxon>
        <taxon>Cytherideidae</taxon>
        <taxon>Cyprideis</taxon>
    </lineage>
</organism>
<feature type="compositionally biased region" description="Low complexity" evidence="1">
    <location>
        <begin position="281"/>
        <end position="291"/>
    </location>
</feature>